<dbReference type="Gene3D" id="2.60.40.420">
    <property type="entry name" value="Cupredoxins - blue copper proteins"/>
    <property type="match status" value="2"/>
</dbReference>
<dbReference type="Proteomes" id="UP000639772">
    <property type="component" value="Unassembled WGS sequence"/>
</dbReference>
<dbReference type="EMBL" id="JADCNM010000180">
    <property type="protein sequence ID" value="KAG0449517.1"/>
    <property type="molecule type" value="Genomic_DNA"/>
</dbReference>
<evidence type="ECO:0008006" key="6">
    <source>
        <dbReference type="Google" id="ProtNLM"/>
    </source>
</evidence>
<proteinExistence type="inferred from homology"/>
<evidence type="ECO:0000259" key="3">
    <source>
        <dbReference type="Pfam" id="PF07732"/>
    </source>
</evidence>
<sequence>MFSIGQRNGIQQRLNSWQDGVSGTNCPIEPGKNWTYAFQMKDQIGSFFYFPSINFQKSAGGFGPIRVHNRKVIAVPFEKPEEEFDLLIGDWSYFNYKLARRTFRLQVQGGPIDRLHMLINGKMPFNNPFRYPHESFEVEKDRPVSDYYIVATPSQFTPTPSSDLNGVAVLHYRGSTSQPSGPLPADPSSTHPTFSIDQARSIRSNMTVGAARPNPQGSFNVTNATISQTFILHGSDKVLTSYRHLYAINNVSYLTPTTPLKLADYLADGAGVYRLDEFPVNSIKTELVQGTFVASGIHKGWLEIVLVNDLYVYNSWHLDGYGFFVVGFGDGEWSPASRDTYNIVDPIVRSTVQVYPKGWTAVYVYMDNPGMWNLRSQLLENWYFGQELYVMVRDPDTNPAKEKPPPTNLLRCGLTSKSVGSTF</sequence>
<dbReference type="PANTHER" id="PTHR11709">
    <property type="entry name" value="MULTI-COPPER OXIDASE"/>
    <property type="match status" value="1"/>
</dbReference>
<comment type="similarity">
    <text evidence="1">Belongs to the multicopper oxidase family.</text>
</comment>
<dbReference type="Pfam" id="PF07732">
    <property type="entry name" value="Cu-oxidase_3"/>
    <property type="match status" value="1"/>
</dbReference>
<feature type="domain" description="Plastocyanin-like" evidence="3">
    <location>
        <begin position="8"/>
        <end position="71"/>
    </location>
</feature>
<name>A0A835PFP0_VANPL</name>
<evidence type="ECO:0000256" key="1">
    <source>
        <dbReference type="ARBA" id="ARBA00010609"/>
    </source>
</evidence>
<dbReference type="OrthoDB" id="2121828at2759"/>
<comment type="caution">
    <text evidence="4">The sequence shown here is derived from an EMBL/GenBank/DDBJ whole genome shotgun (WGS) entry which is preliminary data.</text>
</comment>
<evidence type="ECO:0000313" key="5">
    <source>
        <dbReference type="Proteomes" id="UP000639772"/>
    </source>
</evidence>
<dbReference type="AlphaFoldDB" id="A0A835PFP0"/>
<reference evidence="4 5" key="1">
    <citation type="journal article" date="2020" name="Nat. Food">
        <title>A phased Vanilla planifolia genome enables genetic improvement of flavour and production.</title>
        <authorList>
            <person name="Hasing T."/>
            <person name="Tang H."/>
            <person name="Brym M."/>
            <person name="Khazi F."/>
            <person name="Huang T."/>
            <person name="Chambers A.H."/>
        </authorList>
    </citation>
    <scope>NUCLEOTIDE SEQUENCE [LARGE SCALE GENOMIC DNA]</scope>
    <source>
        <tissue evidence="4">Leaf</tissue>
    </source>
</reference>
<dbReference type="PANTHER" id="PTHR11709:SF409">
    <property type="entry name" value="MONOCOPPER OXIDASE-LIKE PROTEIN SKU5"/>
    <property type="match status" value="1"/>
</dbReference>
<dbReference type="GO" id="GO:0005507">
    <property type="term" value="F:copper ion binding"/>
    <property type="evidence" value="ECO:0007669"/>
    <property type="project" value="InterPro"/>
</dbReference>
<gene>
    <name evidence="4" type="ORF">HPP92_027276</name>
</gene>
<accession>A0A835PFP0</accession>
<feature type="domain" description="Plastocyanin-like" evidence="2">
    <location>
        <begin position="289"/>
        <end position="395"/>
    </location>
</feature>
<organism evidence="4 5">
    <name type="scientific">Vanilla planifolia</name>
    <name type="common">Vanilla</name>
    <dbReference type="NCBI Taxonomy" id="51239"/>
    <lineage>
        <taxon>Eukaryota</taxon>
        <taxon>Viridiplantae</taxon>
        <taxon>Streptophyta</taxon>
        <taxon>Embryophyta</taxon>
        <taxon>Tracheophyta</taxon>
        <taxon>Spermatophyta</taxon>
        <taxon>Magnoliopsida</taxon>
        <taxon>Liliopsida</taxon>
        <taxon>Asparagales</taxon>
        <taxon>Orchidaceae</taxon>
        <taxon>Vanilloideae</taxon>
        <taxon>Vanilleae</taxon>
        <taxon>Vanilla</taxon>
    </lineage>
</organism>
<dbReference type="InterPro" id="IPR045087">
    <property type="entry name" value="Cu-oxidase_fam"/>
</dbReference>
<dbReference type="Pfam" id="PF07731">
    <property type="entry name" value="Cu-oxidase_2"/>
    <property type="match status" value="1"/>
</dbReference>
<evidence type="ECO:0000313" key="4">
    <source>
        <dbReference type="EMBL" id="KAG0449517.1"/>
    </source>
</evidence>
<dbReference type="InterPro" id="IPR011707">
    <property type="entry name" value="Cu-oxidase-like_N"/>
</dbReference>
<dbReference type="GO" id="GO:0016491">
    <property type="term" value="F:oxidoreductase activity"/>
    <property type="evidence" value="ECO:0007669"/>
    <property type="project" value="InterPro"/>
</dbReference>
<protein>
    <recommendedName>
        <fullName evidence="6">Monocopper oxidase-like protein SKU5</fullName>
    </recommendedName>
</protein>
<dbReference type="InterPro" id="IPR008972">
    <property type="entry name" value="Cupredoxin"/>
</dbReference>
<evidence type="ECO:0000259" key="2">
    <source>
        <dbReference type="Pfam" id="PF07731"/>
    </source>
</evidence>
<dbReference type="GO" id="GO:0005886">
    <property type="term" value="C:plasma membrane"/>
    <property type="evidence" value="ECO:0007669"/>
    <property type="project" value="TreeGrafter"/>
</dbReference>
<dbReference type="SUPFAM" id="SSF49503">
    <property type="entry name" value="Cupredoxins"/>
    <property type="match status" value="3"/>
</dbReference>
<dbReference type="InterPro" id="IPR011706">
    <property type="entry name" value="Cu-oxidase_C"/>
</dbReference>